<dbReference type="PANTHER" id="PTHR19370:SF101">
    <property type="entry name" value="NADH-CYTOCHROME B5 REDUCTASE"/>
    <property type="match status" value="1"/>
</dbReference>
<evidence type="ECO:0000256" key="1">
    <source>
        <dbReference type="ARBA" id="ARBA00001974"/>
    </source>
</evidence>
<evidence type="ECO:0000313" key="12">
    <source>
        <dbReference type="EMBL" id="KAF4506984.1"/>
    </source>
</evidence>
<dbReference type="AlphaFoldDB" id="A0A8H4LWT5"/>
<feature type="binding site" evidence="9">
    <location>
        <position position="110"/>
    </location>
    <ligand>
        <name>FAD</name>
        <dbReference type="ChEBI" id="CHEBI:57692"/>
    </ligand>
</feature>
<accession>A0A8H4LWT5</accession>
<sequence>MPFSYIRSWPVARILAGVAATVVSMLLLILDTQHAALASLMPGRPRAKPAVRKVGPSFLRLRLGSSEHVSPTCKRLRFQLPSHDAASGLDLCSAVLTTAWPKGSFFPVVRPYTPVNRLDERGFLELTVKRYPGGKMSTHLHSLVPGDTLLFVAAMPGYRWTPNKHQAVTLIAGGVGITPIFQLAQGILSNPLDKTAIELVYGADSDSEMLFRDQFARWQARFPGRFSATYVVRSPGPGSGHTGADISVGLLARLMPLPGGSTKVFVCGPPALERALEGGGRFGAEGFLGRLGYAKGQIHKF</sequence>
<feature type="binding site" evidence="9">
    <location>
        <position position="111"/>
    </location>
    <ligand>
        <name>FAD</name>
        <dbReference type="ChEBI" id="CHEBI:57692"/>
    </ligand>
</feature>
<evidence type="ECO:0000256" key="5">
    <source>
        <dbReference type="ARBA" id="ARBA00022827"/>
    </source>
</evidence>
<dbReference type="SUPFAM" id="SSF63380">
    <property type="entry name" value="Riboflavin synthase domain-like"/>
    <property type="match status" value="1"/>
</dbReference>
<feature type="binding site" evidence="9">
    <location>
        <position position="129"/>
    </location>
    <ligand>
        <name>FAD</name>
        <dbReference type="ChEBI" id="CHEBI:57692"/>
    </ligand>
</feature>
<evidence type="ECO:0000313" key="13">
    <source>
        <dbReference type="Proteomes" id="UP000557566"/>
    </source>
</evidence>
<dbReference type="EMBL" id="JAAVMX010000006">
    <property type="protein sequence ID" value="KAF4506984.1"/>
    <property type="molecule type" value="Genomic_DNA"/>
</dbReference>
<protein>
    <recommendedName>
        <fullName evidence="10">NADH-cytochrome b5 reductase</fullName>
        <ecNumber evidence="10">1.6.2.2</ecNumber>
    </recommendedName>
</protein>
<feature type="binding site" evidence="9">
    <location>
        <position position="137"/>
    </location>
    <ligand>
        <name>FAD</name>
        <dbReference type="ChEBI" id="CHEBI:57692"/>
    </ligand>
</feature>
<evidence type="ECO:0000256" key="8">
    <source>
        <dbReference type="ARBA" id="ARBA00023136"/>
    </source>
</evidence>
<dbReference type="PANTHER" id="PTHR19370">
    <property type="entry name" value="NADH-CYTOCHROME B5 REDUCTASE"/>
    <property type="match status" value="1"/>
</dbReference>
<dbReference type="CDD" id="cd06183">
    <property type="entry name" value="cyt_b5_reduct_like"/>
    <property type="match status" value="1"/>
</dbReference>
<keyword evidence="4 9" id="KW-0285">Flavoprotein</keyword>
<keyword evidence="6 10" id="KW-0560">Oxidoreductase</keyword>
<comment type="catalytic activity">
    <reaction evidence="10">
        <text>2 Fe(III)-[cytochrome b5] + NADH = 2 Fe(II)-[cytochrome b5] + NAD(+) + H(+)</text>
        <dbReference type="Rhea" id="RHEA:46680"/>
        <dbReference type="Rhea" id="RHEA-COMP:10438"/>
        <dbReference type="Rhea" id="RHEA-COMP:10439"/>
        <dbReference type="ChEBI" id="CHEBI:15378"/>
        <dbReference type="ChEBI" id="CHEBI:29033"/>
        <dbReference type="ChEBI" id="CHEBI:29034"/>
        <dbReference type="ChEBI" id="CHEBI:57540"/>
        <dbReference type="ChEBI" id="CHEBI:57945"/>
        <dbReference type="EC" id="1.6.2.2"/>
    </reaction>
</comment>
<evidence type="ECO:0000256" key="3">
    <source>
        <dbReference type="ARBA" id="ARBA00006105"/>
    </source>
</evidence>
<evidence type="ECO:0000259" key="11">
    <source>
        <dbReference type="PROSITE" id="PS51384"/>
    </source>
</evidence>
<dbReference type="OrthoDB" id="432685at2759"/>
<feature type="domain" description="FAD-binding FR-type" evidence="11">
    <location>
        <begin position="56"/>
        <end position="163"/>
    </location>
</feature>
<dbReference type="Pfam" id="PF00970">
    <property type="entry name" value="FAD_binding_6"/>
    <property type="match status" value="1"/>
</dbReference>
<name>A0A8H4LWT5_9HYPO</name>
<feature type="binding site" evidence="9">
    <location>
        <position position="112"/>
    </location>
    <ligand>
        <name>FAD</name>
        <dbReference type="ChEBI" id="CHEBI:57692"/>
    </ligand>
</feature>
<dbReference type="Proteomes" id="UP000557566">
    <property type="component" value="Unassembled WGS sequence"/>
</dbReference>
<proteinExistence type="inferred from homology"/>
<keyword evidence="5 9" id="KW-0274">FAD</keyword>
<dbReference type="SUPFAM" id="SSF52343">
    <property type="entry name" value="Ferredoxin reductase-like, C-terminal NADP-linked domain"/>
    <property type="match status" value="1"/>
</dbReference>
<evidence type="ECO:0000256" key="6">
    <source>
        <dbReference type="ARBA" id="ARBA00023002"/>
    </source>
</evidence>
<organism evidence="12 13">
    <name type="scientific">Ophiocordyceps sinensis</name>
    <dbReference type="NCBI Taxonomy" id="72228"/>
    <lineage>
        <taxon>Eukaryota</taxon>
        <taxon>Fungi</taxon>
        <taxon>Dikarya</taxon>
        <taxon>Ascomycota</taxon>
        <taxon>Pezizomycotina</taxon>
        <taxon>Sordariomycetes</taxon>
        <taxon>Hypocreomycetidae</taxon>
        <taxon>Hypocreales</taxon>
        <taxon>Ophiocordycipitaceae</taxon>
        <taxon>Ophiocordyceps</taxon>
    </lineage>
</organism>
<evidence type="ECO:0000256" key="10">
    <source>
        <dbReference type="RuleBase" id="RU361226"/>
    </source>
</evidence>
<feature type="binding site" evidence="9">
    <location>
        <position position="178"/>
    </location>
    <ligand>
        <name>FAD</name>
        <dbReference type="ChEBI" id="CHEBI:57692"/>
    </ligand>
</feature>
<comment type="caution">
    <text evidence="12">The sequence shown here is derived from an EMBL/GenBank/DDBJ whole genome shotgun (WGS) entry which is preliminary data.</text>
</comment>
<dbReference type="InterPro" id="IPR017927">
    <property type="entry name" value="FAD-bd_FR_type"/>
</dbReference>
<gene>
    <name evidence="12" type="ORF">G6O67_005664</name>
</gene>
<evidence type="ECO:0000256" key="7">
    <source>
        <dbReference type="ARBA" id="ARBA00023027"/>
    </source>
</evidence>
<evidence type="ECO:0000256" key="9">
    <source>
        <dbReference type="PIRSR" id="PIRSR601834-1"/>
    </source>
</evidence>
<dbReference type="InterPro" id="IPR039261">
    <property type="entry name" value="FNR_nucleotide-bd"/>
</dbReference>
<keyword evidence="8" id="KW-0472">Membrane</keyword>
<dbReference type="Gene3D" id="2.40.30.10">
    <property type="entry name" value="Translation factors"/>
    <property type="match status" value="1"/>
</dbReference>
<feature type="binding site" evidence="9">
    <location>
        <position position="136"/>
    </location>
    <ligand>
        <name>FAD</name>
        <dbReference type="ChEBI" id="CHEBI:57692"/>
    </ligand>
</feature>
<dbReference type="InterPro" id="IPR001709">
    <property type="entry name" value="Flavoprot_Pyr_Nucl_cyt_Rdtase"/>
</dbReference>
<keyword evidence="7 10" id="KW-0520">NAD</keyword>
<dbReference type="Gene3D" id="3.40.50.80">
    <property type="entry name" value="Nucleotide-binding domain of ferredoxin-NADP reductase (FNR) module"/>
    <property type="match status" value="1"/>
</dbReference>
<evidence type="ECO:0000256" key="2">
    <source>
        <dbReference type="ARBA" id="ARBA00004572"/>
    </source>
</evidence>
<comment type="subcellular location">
    <subcellularLocation>
        <location evidence="2">Mitochondrion outer membrane</location>
        <topology evidence="2">Single-pass membrane protein</topology>
    </subcellularLocation>
</comment>
<feature type="binding site" evidence="9">
    <location>
        <position position="135"/>
    </location>
    <ligand>
        <name>FAD</name>
        <dbReference type="ChEBI" id="CHEBI:57692"/>
    </ligand>
</feature>
<dbReference type="InterPro" id="IPR017938">
    <property type="entry name" value="Riboflavin_synthase-like_b-brl"/>
</dbReference>
<comment type="cofactor">
    <cofactor evidence="1 9 10">
        <name>FAD</name>
        <dbReference type="ChEBI" id="CHEBI:57692"/>
    </cofactor>
</comment>
<dbReference type="InterPro" id="IPR001834">
    <property type="entry name" value="CBR-like"/>
</dbReference>
<dbReference type="GO" id="GO:0006696">
    <property type="term" value="P:ergosterol biosynthetic process"/>
    <property type="evidence" value="ECO:0007669"/>
    <property type="project" value="TreeGrafter"/>
</dbReference>
<dbReference type="GO" id="GO:0090524">
    <property type="term" value="F:cytochrome-b5 reductase activity, acting on NADH"/>
    <property type="evidence" value="ECO:0007669"/>
    <property type="project" value="UniProtKB-EC"/>
</dbReference>
<reference evidence="12 13" key="1">
    <citation type="journal article" date="2020" name="Genome Biol. Evol.">
        <title>A new high-quality draft genome assembly of the Chinese cordyceps Ophiocordyceps sinensis.</title>
        <authorList>
            <person name="Shu R."/>
            <person name="Zhang J."/>
            <person name="Meng Q."/>
            <person name="Zhang H."/>
            <person name="Zhou G."/>
            <person name="Li M."/>
            <person name="Wu P."/>
            <person name="Zhao Y."/>
            <person name="Chen C."/>
            <person name="Qin Q."/>
        </authorList>
    </citation>
    <scope>NUCLEOTIDE SEQUENCE [LARGE SCALE GENOMIC DNA]</scope>
    <source>
        <strain evidence="12 13">IOZ07</strain>
    </source>
</reference>
<dbReference type="EC" id="1.6.2.2" evidence="10"/>
<keyword evidence="13" id="KW-1185">Reference proteome</keyword>
<dbReference type="PROSITE" id="PS51384">
    <property type="entry name" value="FAD_FR"/>
    <property type="match status" value="1"/>
</dbReference>
<comment type="similarity">
    <text evidence="3 10">Belongs to the flavoprotein pyridine nucleotide cytochrome reductase family.</text>
</comment>
<evidence type="ECO:0000256" key="4">
    <source>
        <dbReference type="ARBA" id="ARBA00022630"/>
    </source>
</evidence>
<dbReference type="PRINTS" id="PR00371">
    <property type="entry name" value="FPNCR"/>
</dbReference>
<dbReference type="GO" id="GO:0005741">
    <property type="term" value="C:mitochondrial outer membrane"/>
    <property type="evidence" value="ECO:0007669"/>
    <property type="project" value="UniProtKB-SubCell"/>
</dbReference>
<dbReference type="Pfam" id="PF00175">
    <property type="entry name" value="NAD_binding_1"/>
    <property type="match status" value="1"/>
</dbReference>
<dbReference type="InterPro" id="IPR001433">
    <property type="entry name" value="OxRdtase_FAD/NAD-bd"/>
</dbReference>
<dbReference type="InterPro" id="IPR008333">
    <property type="entry name" value="Cbr1-like_FAD-bd_dom"/>
</dbReference>
<dbReference type="PRINTS" id="PR00406">
    <property type="entry name" value="CYTB5RDTASE"/>
</dbReference>